<protein>
    <submittedName>
        <fullName evidence="1">Uncharacterized protein</fullName>
    </submittedName>
</protein>
<accession>A0A5B8EG33</accession>
<organism evidence="1 2">
    <name type="scientific">Lactobacillus amylovorus</name>
    <dbReference type="NCBI Taxonomy" id="1604"/>
    <lineage>
        <taxon>Bacteria</taxon>
        <taxon>Bacillati</taxon>
        <taxon>Bacillota</taxon>
        <taxon>Bacilli</taxon>
        <taxon>Lactobacillales</taxon>
        <taxon>Lactobacillaceae</taxon>
        <taxon>Lactobacillus</taxon>
    </lineage>
</organism>
<dbReference type="EMBL" id="CP029754">
    <property type="protein sequence ID" value="QDD70873.1"/>
    <property type="molecule type" value="Genomic_DNA"/>
</dbReference>
<dbReference type="Proteomes" id="UP000312326">
    <property type="component" value="Chromosome"/>
</dbReference>
<dbReference type="AlphaFoldDB" id="A0A5B8EG33"/>
<dbReference type="SUPFAM" id="SSF53098">
    <property type="entry name" value="Ribonuclease H-like"/>
    <property type="match status" value="1"/>
</dbReference>
<sequence length="226" mass="26401">MKIKTKHEEYKDFLTKKQLAELGLIPAANDKGVELWTNPYMSKSATYYDSNKAVKLETVYIWKNYFNDDYGQTIVEIGAINVLFSKAVKPSKEYLSRLFNADTWIDVARKNGFSGYDILFANSENIVERQLVSTIKKQKYVKHLISYNVDFNIPNLLVKDKAYQKVDLMKIFANIVKESYKNFYGEKGYKWQKLEKFLEYYDVKPDGNGAVDYANALRKCYKNMTK</sequence>
<dbReference type="Gene3D" id="3.30.420.10">
    <property type="entry name" value="Ribonuclease H-like superfamily/Ribonuclease H"/>
    <property type="match status" value="1"/>
</dbReference>
<evidence type="ECO:0000313" key="1">
    <source>
        <dbReference type="EMBL" id="QDD70873.1"/>
    </source>
</evidence>
<dbReference type="InterPro" id="IPR012337">
    <property type="entry name" value="RNaseH-like_sf"/>
</dbReference>
<reference evidence="1 2" key="1">
    <citation type="submission" date="2018-06" db="EMBL/GenBank/DDBJ databases">
        <title>Complete genome sequnece of Lactobacillus amylovorus PMRA3.</title>
        <authorList>
            <person name="Nam Y.-D."/>
            <person name="Chung W.-H."/>
            <person name="Park Y.S."/>
            <person name="Kang J."/>
        </authorList>
    </citation>
    <scope>NUCLEOTIDE SEQUENCE [LARGE SCALE GENOMIC DNA]</scope>
    <source>
        <strain evidence="1 2">PMRA3</strain>
    </source>
</reference>
<dbReference type="RefSeq" id="WP_139962421.1">
    <property type="nucleotide sequence ID" value="NZ_CP029754.1"/>
</dbReference>
<gene>
    <name evidence="1" type="ORF">DM298_08390</name>
</gene>
<name>A0A5B8EG33_LACAM</name>
<proteinExistence type="predicted"/>
<evidence type="ECO:0000313" key="2">
    <source>
        <dbReference type="Proteomes" id="UP000312326"/>
    </source>
</evidence>
<dbReference type="GO" id="GO:0003676">
    <property type="term" value="F:nucleic acid binding"/>
    <property type="evidence" value="ECO:0007669"/>
    <property type="project" value="InterPro"/>
</dbReference>
<dbReference type="InterPro" id="IPR036397">
    <property type="entry name" value="RNaseH_sf"/>
</dbReference>